<comment type="caution">
    <text evidence="2">The sequence shown here is derived from an EMBL/GenBank/DDBJ whole genome shotgun (WGS) entry which is preliminary data.</text>
</comment>
<evidence type="ECO:0000256" key="1">
    <source>
        <dbReference type="SAM" id="MobiDB-lite"/>
    </source>
</evidence>
<name>A0ABS5BU86_9BACT</name>
<dbReference type="RefSeq" id="WP_210655376.1">
    <property type="nucleotide sequence ID" value="NZ_JAGKQQ010000001.1"/>
</dbReference>
<feature type="region of interest" description="Disordered" evidence="1">
    <location>
        <begin position="1"/>
        <end position="45"/>
    </location>
</feature>
<proteinExistence type="predicted"/>
<sequence>MAKSKSGSTESGPAAQLAERLRAGVRDEQTAPPPGARDQDVLTGLTPSGQYRLPVEVVVRSGIDALRASGRVYGHGGTIVFDTTAPSDEPALVPLRSEARVEPAAGGLLANILVCGGEVKGQPVWFPLPSVFLQVLLNAEPLARELPRIDLYARRALFGPDYELLNPGYHPGPRYLIHGAPVEPDVAPLPHAEAPVERLPPHLNRLLSGFCFRDAADSANALALLITGVLVNHFVEGGKPVALIDGTQPGLGKTLLVRVIGMVLDGVDPRPIHYTPDDEELQKRICATLRPNRQSVVLIDNAKSPTGTPISSPAVEANSMAPEISLRILGVSQNYVRPNDAIWALTMNQTRVSPDLVSRGLPIRLEYIGDPARRAFGRADPIAYARTHRPEILAELFGFVVRWTQQGRPRGAQAHRLHGWAEVIGGIMTANGFPAFLANYDEAAATFNSELEELSTLVEIVLADPNGPHVTTP</sequence>
<keyword evidence="3" id="KW-1185">Reference proteome</keyword>
<protein>
    <submittedName>
        <fullName evidence="2">Uncharacterized protein</fullName>
    </submittedName>
</protein>
<dbReference type="EMBL" id="JAGKQQ010000001">
    <property type="protein sequence ID" value="MBP3956855.1"/>
    <property type="molecule type" value="Genomic_DNA"/>
</dbReference>
<evidence type="ECO:0000313" key="3">
    <source>
        <dbReference type="Proteomes" id="UP000676565"/>
    </source>
</evidence>
<feature type="compositionally biased region" description="Basic and acidic residues" evidence="1">
    <location>
        <begin position="19"/>
        <end position="29"/>
    </location>
</feature>
<feature type="compositionally biased region" description="Polar residues" evidence="1">
    <location>
        <begin position="1"/>
        <end position="11"/>
    </location>
</feature>
<gene>
    <name evidence="2" type="ORF">J8F10_16405</name>
</gene>
<accession>A0ABS5BU86</accession>
<dbReference type="Proteomes" id="UP000676565">
    <property type="component" value="Unassembled WGS sequence"/>
</dbReference>
<organism evidence="2 3">
    <name type="scientific">Gemmata palustris</name>
    <dbReference type="NCBI Taxonomy" id="2822762"/>
    <lineage>
        <taxon>Bacteria</taxon>
        <taxon>Pseudomonadati</taxon>
        <taxon>Planctomycetota</taxon>
        <taxon>Planctomycetia</taxon>
        <taxon>Gemmatales</taxon>
        <taxon>Gemmataceae</taxon>
        <taxon>Gemmata</taxon>
    </lineage>
</organism>
<reference evidence="2 3" key="1">
    <citation type="submission" date="2021-04" db="EMBL/GenBank/DDBJ databases">
        <authorList>
            <person name="Ivanova A."/>
        </authorList>
    </citation>
    <scope>NUCLEOTIDE SEQUENCE [LARGE SCALE GENOMIC DNA]</scope>
    <source>
        <strain evidence="2 3">G18</strain>
    </source>
</reference>
<evidence type="ECO:0000313" key="2">
    <source>
        <dbReference type="EMBL" id="MBP3956855.1"/>
    </source>
</evidence>